<sequence length="66" mass="7442">MVAAIQGCPQEFREMKEHFACILRFAHIDGKPYGAEGVVDEMRMYLGSKEIELSQSFGFFCLCDGC</sequence>
<dbReference type="AlphaFoldDB" id="A0A645F9V7"/>
<proteinExistence type="predicted"/>
<gene>
    <name evidence="1" type="ORF">SDC9_157701</name>
</gene>
<organism evidence="1">
    <name type="scientific">bioreactor metagenome</name>
    <dbReference type="NCBI Taxonomy" id="1076179"/>
    <lineage>
        <taxon>unclassified sequences</taxon>
        <taxon>metagenomes</taxon>
        <taxon>ecological metagenomes</taxon>
    </lineage>
</organism>
<dbReference type="EMBL" id="VSSQ01056550">
    <property type="protein sequence ID" value="MPN10406.1"/>
    <property type="molecule type" value="Genomic_DNA"/>
</dbReference>
<comment type="caution">
    <text evidence="1">The sequence shown here is derived from an EMBL/GenBank/DDBJ whole genome shotgun (WGS) entry which is preliminary data.</text>
</comment>
<name>A0A645F9V7_9ZZZZ</name>
<protein>
    <submittedName>
        <fullName evidence="1">Uncharacterized protein</fullName>
    </submittedName>
</protein>
<accession>A0A645F9V7</accession>
<reference evidence="1" key="1">
    <citation type="submission" date="2019-08" db="EMBL/GenBank/DDBJ databases">
        <authorList>
            <person name="Kucharzyk K."/>
            <person name="Murdoch R.W."/>
            <person name="Higgins S."/>
            <person name="Loffler F."/>
        </authorList>
    </citation>
    <scope>NUCLEOTIDE SEQUENCE</scope>
</reference>
<evidence type="ECO:0000313" key="1">
    <source>
        <dbReference type="EMBL" id="MPN10406.1"/>
    </source>
</evidence>